<keyword evidence="2 4" id="KW-0863">Zinc-finger</keyword>
<evidence type="ECO:0000256" key="4">
    <source>
        <dbReference type="PROSITE-ProRule" id="PRU00134"/>
    </source>
</evidence>
<dbReference type="Proteomes" id="UP000266841">
    <property type="component" value="Unassembled WGS sequence"/>
</dbReference>
<feature type="domain" description="RING-type" evidence="6">
    <location>
        <begin position="161"/>
        <end position="208"/>
    </location>
</feature>
<evidence type="ECO:0000256" key="1">
    <source>
        <dbReference type="ARBA" id="ARBA00022723"/>
    </source>
</evidence>
<dbReference type="InterPro" id="IPR002893">
    <property type="entry name" value="Znf_MYND"/>
</dbReference>
<dbReference type="InterPro" id="IPR011990">
    <property type="entry name" value="TPR-like_helical_dom_sf"/>
</dbReference>
<dbReference type="SUPFAM" id="SSF144232">
    <property type="entry name" value="HIT/MYND zinc finger-like"/>
    <property type="match status" value="1"/>
</dbReference>
<dbReference type="Pfam" id="PF01753">
    <property type="entry name" value="zf-MYND"/>
    <property type="match status" value="1"/>
</dbReference>
<evidence type="ECO:0000256" key="2">
    <source>
        <dbReference type="ARBA" id="ARBA00022771"/>
    </source>
</evidence>
<feature type="compositionally biased region" description="Polar residues" evidence="5">
    <location>
        <begin position="1"/>
        <end position="27"/>
    </location>
</feature>
<proteinExistence type="predicted"/>
<name>K0R1B4_THAOC</name>
<dbReference type="Gene3D" id="1.25.40.10">
    <property type="entry name" value="Tetratricopeptide repeat domain"/>
    <property type="match status" value="1"/>
</dbReference>
<dbReference type="GO" id="GO:0008270">
    <property type="term" value="F:zinc ion binding"/>
    <property type="evidence" value="ECO:0007669"/>
    <property type="project" value="UniProtKB-KW"/>
</dbReference>
<dbReference type="Gene3D" id="6.10.140.2220">
    <property type="match status" value="1"/>
</dbReference>
<dbReference type="EMBL" id="AGNL01047926">
    <property type="protein sequence ID" value="EJK46168.1"/>
    <property type="molecule type" value="Genomic_DNA"/>
</dbReference>
<feature type="domain" description="MYND-type" evidence="7">
    <location>
        <begin position="90"/>
        <end position="136"/>
    </location>
</feature>
<keyword evidence="3" id="KW-0862">Zinc</keyword>
<keyword evidence="1" id="KW-0479">Metal-binding</keyword>
<comment type="caution">
    <text evidence="8">The sequence shown here is derived from an EMBL/GenBank/DDBJ whole genome shotgun (WGS) entry which is preliminary data.</text>
</comment>
<evidence type="ECO:0008006" key="10">
    <source>
        <dbReference type="Google" id="ProtNLM"/>
    </source>
</evidence>
<organism evidence="8 9">
    <name type="scientific">Thalassiosira oceanica</name>
    <name type="common">Marine diatom</name>
    <dbReference type="NCBI Taxonomy" id="159749"/>
    <lineage>
        <taxon>Eukaryota</taxon>
        <taxon>Sar</taxon>
        <taxon>Stramenopiles</taxon>
        <taxon>Ochrophyta</taxon>
        <taxon>Bacillariophyta</taxon>
        <taxon>Coscinodiscophyceae</taxon>
        <taxon>Thalassiosirophycidae</taxon>
        <taxon>Thalassiosirales</taxon>
        <taxon>Thalassiosiraceae</taxon>
        <taxon>Thalassiosira</taxon>
    </lineage>
</organism>
<sequence length="374" mass="41729">MQQTRRGSDSTQLTHVASTGQAASRTVFSRRVGPSSSTKPKESCDKRFAGANSVSSQTMTLADIANIQSLLSKREEDVHALLSKQLEDVCANCHVPTTRTKAGEAVVLKRCTACRLVKYCSVDCQKAHRKYHKQACKKRAAELKDEQLYEQGLERAEGDFCPICTLPIPLPMSEHSLHFVCCMKRVCDGCLLASERQRGSTDTCPFCRTPTNDGDDESNLAMIQKRIDAGDAEAFDFLANKYYFGALGLETDVKRAIELSLVLQWAVKHWQLAAVKGHAESRHWLGFAEGRKATRQHAPIEMVVMSMSRHFLISAKLGYKDSFDLIEKFFSHGVVTEAQYAEALKGYQDASNEVKSHQRDEARGVVWHSFMDGN</sequence>
<dbReference type="OrthoDB" id="432970at2759"/>
<protein>
    <recommendedName>
        <fullName evidence="10">MYND-type domain-containing protein</fullName>
    </recommendedName>
</protein>
<evidence type="ECO:0000256" key="5">
    <source>
        <dbReference type="SAM" id="MobiDB-lite"/>
    </source>
</evidence>
<keyword evidence="9" id="KW-1185">Reference proteome</keyword>
<dbReference type="PROSITE" id="PS50089">
    <property type="entry name" value="ZF_RING_2"/>
    <property type="match status" value="1"/>
</dbReference>
<evidence type="ECO:0000256" key="3">
    <source>
        <dbReference type="ARBA" id="ARBA00022833"/>
    </source>
</evidence>
<evidence type="ECO:0000313" key="8">
    <source>
        <dbReference type="EMBL" id="EJK46168.1"/>
    </source>
</evidence>
<feature type="region of interest" description="Disordered" evidence="5">
    <location>
        <begin position="1"/>
        <end position="45"/>
    </location>
</feature>
<gene>
    <name evidence="8" type="ORF">THAOC_35179</name>
</gene>
<evidence type="ECO:0000259" key="7">
    <source>
        <dbReference type="PROSITE" id="PS50865"/>
    </source>
</evidence>
<evidence type="ECO:0000259" key="6">
    <source>
        <dbReference type="PROSITE" id="PS50089"/>
    </source>
</evidence>
<dbReference type="AlphaFoldDB" id="K0R1B4"/>
<reference evidence="8 9" key="1">
    <citation type="journal article" date="2012" name="Genome Biol.">
        <title>Genome and low-iron response of an oceanic diatom adapted to chronic iron limitation.</title>
        <authorList>
            <person name="Lommer M."/>
            <person name="Specht M."/>
            <person name="Roy A.S."/>
            <person name="Kraemer L."/>
            <person name="Andreson R."/>
            <person name="Gutowska M.A."/>
            <person name="Wolf J."/>
            <person name="Bergner S.V."/>
            <person name="Schilhabel M.B."/>
            <person name="Klostermeier U.C."/>
            <person name="Beiko R.G."/>
            <person name="Rosenstiel P."/>
            <person name="Hippler M."/>
            <person name="Laroche J."/>
        </authorList>
    </citation>
    <scope>NUCLEOTIDE SEQUENCE [LARGE SCALE GENOMIC DNA]</scope>
    <source>
        <strain evidence="8 9">CCMP1005</strain>
    </source>
</reference>
<dbReference type="InterPro" id="IPR001841">
    <property type="entry name" value="Znf_RING"/>
</dbReference>
<accession>K0R1B4</accession>
<dbReference type="PROSITE" id="PS01360">
    <property type="entry name" value="ZF_MYND_1"/>
    <property type="match status" value="1"/>
</dbReference>
<dbReference type="eggNOG" id="ENOG502T1GD">
    <property type="taxonomic scope" value="Eukaryota"/>
</dbReference>
<evidence type="ECO:0000313" key="9">
    <source>
        <dbReference type="Proteomes" id="UP000266841"/>
    </source>
</evidence>
<dbReference type="PROSITE" id="PS50865">
    <property type="entry name" value="ZF_MYND_2"/>
    <property type="match status" value="1"/>
</dbReference>